<dbReference type="Gene3D" id="3.30.110.60">
    <property type="entry name" value="YhbY-like"/>
    <property type="match status" value="1"/>
</dbReference>
<dbReference type="SMART" id="SM01103">
    <property type="entry name" value="CRS1_YhbY"/>
    <property type="match status" value="1"/>
</dbReference>
<dbReference type="AlphaFoldDB" id="A0A368W4N6"/>
<gene>
    <name evidence="4" type="ORF">DFP97_10449</name>
</gene>
<dbReference type="Pfam" id="PF01985">
    <property type="entry name" value="CRS1_YhbY"/>
    <property type="match status" value="1"/>
</dbReference>
<reference evidence="4 5" key="1">
    <citation type="submission" date="2018-07" db="EMBL/GenBank/DDBJ databases">
        <title>Genomic Encyclopedia of Type Strains, Phase III (KMG-III): the genomes of soil and plant-associated and newly described type strains.</title>
        <authorList>
            <person name="Whitman W."/>
        </authorList>
    </citation>
    <scope>NUCLEOTIDE SEQUENCE [LARGE SCALE GENOMIC DNA]</scope>
    <source>
        <strain evidence="4 5">CECT 7506</strain>
    </source>
</reference>
<sequence>MLTGKQKRYLRSLAHHLQPIFQVGKGGTNDHLVRHIEEAIETRELIKVSVLNNCLDDPKEIGAEVAAAAGAELVQVIGKTIVLYKESKDNKQIELPSAARK</sequence>
<evidence type="ECO:0000313" key="5">
    <source>
        <dbReference type="Proteomes" id="UP000252415"/>
    </source>
</evidence>
<name>A0A368W4N6_9BACL</name>
<dbReference type="RefSeq" id="WP_114379314.1">
    <property type="nucleotide sequence ID" value="NZ_QPJD01000004.1"/>
</dbReference>
<dbReference type="NCBIfam" id="TIGR00253">
    <property type="entry name" value="RNA_bind_YhbY"/>
    <property type="match status" value="1"/>
</dbReference>
<evidence type="ECO:0000313" key="4">
    <source>
        <dbReference type="EMBL" id="RCW49391.1"/>
    </source>
</evidence>
<protein>
    <submittedName>
        <fullName evidence="4">RNA-binding protein</fullName>
    </submittedName>
</protein>
<evidence type="ECO:0000259" key="3">
    <source>
        <dbReference type="PROSITE" id="PS51295"/>
    </source>
</evidence>
<dbReference type="InterPro" id="IPR017924">
    <property type="entry name" value="RNA-binding_YhbY"/>
</dbReference>
<comment type="caution">
    <text evidence="4">The sequence shown here is derived from an EMBL/GenBank/DDBJ whole genome shotgun (WGS) entry which is preliminary data.</text>
</comment>
<dbReference type="EMBL" id="QPJD01000004">
    <property type="protein sequence ID" value="RCW49391.1"/>
    <property type="molecule type" value="Genomic_DNA"/>
</dbReference>
<proteinExistence type="predicted"/>
<feature type="domain" description="CRM" evidence="3">
    <location>
        <begin position="1"/>
        <end position="96"/>
    </location>
</feature>
<dbReference type="GO" id="GO:0003723">
    <property type="term" value="F:RNA binding"/>
    <property type="evidence" value="ECO:0007669"/>
    <property type="project" value="UniProtKB-UniRule"/>
</dbReference>
<dbReference type="Proteomes" id="UP000252415">
    <property type="component" value="Unassembled WGS sequence"/>
</dbReference>
<dbReference type="OrthoDB" id="9797519at2"/>
<dbReference type="PROSITE" id="PS51295">
    <property type="entry name" value="CRM"/>
    <property type="match status" value="1"/>
</dbReference>
<dbReference type="PANTHER" id="PTHR40065">
    <property type="entry name" value="RNA-BINDING PROTEIN YHBY"/>
    <property type="match status" value="1"/>
</dbReference>
<dbReference type="InterPro" id="IPR035920">
    <property type="entry name" value="YhbY-like_sf"/>
</dbReference>
<accession>A0A368W4N6</accession>
<dbReference type="InterPro" id="IPR001890">
    <property type="entry name" value="RNA-binding_CRM"/>
</dbReference>
<dbReference type="InterPro" id="IPR051925">
    <property type="entry name" value="RNA-binding_domain"/>
</dbReference>
<dbReference type="SUPFAM" id="SSF75471">
    <property type="entry name" value="YhbY-like"/>
    <property type="match status" value="1"/>
</dbReference>
<keyword evidence="5" id="KW-1185">Reference proteome</keyword>
<dbReference type="PANTHER" id="PTHR40065:SF3">
    <property type="entry name" value="RNA-BINDING PROTEIN YHBY"/>
    <property type="match status" value="1"/>
</dbReference>
<evidence type="ECO:0000256" key="2">
    <source>
        <dbReference type="PROSITE-ProRule" id="PRU00626"/>
    </source>
</evidence>
<keyword evidence="1 2" id="KW-0694">RNA-binding</keyword>
<organism evidence="4 5">
    <name type="scientific">Paenibacillus prosopidis</name>
    <dbReference type="NCBI Taxonomy" id="630520"/>
    <lineage>
        <taxon>Bacteria</taxon>
        <taxon>Bacillati</taxon>
        <taxon>Bacillota</taxon>
        <taxon>Bacilli</taxon>
        <taxon>Bacillales</taxon>
        <taxon>Paenibacillaceae</taxon>
        <taxon>Paenibacillus</taxon>
    </lineage>
</organism>
<evidence type="ECO:0000256" key="1">
    <source>
        <dbReference type="ARBA" id="ARBA00022884"/>
    </source>
</evidence>